<dbReference type="SUPFAM" id="SSF57667">
    <property type="entry name" value="beta-beta-alpha zinc fingers"/>
    <property type="match status" value="1"/>
</dbReference>
<evidence type="ECO:0000259" key="9">
    <source>
        <dbReference type="PROSITE" id="PS50157"/>
    </source>
</evidence>
<evidence type="ECO:0000256" key="4">
    <source>
        <dbReference type="ARBA" id="ARBA00022771"/>
    </source>
</evidence>
<dbReference type="InterPro" id="IPR036236">
    <property type="entry name" value="Znf_C2H2_sf"/>
</dbReference>
<evidence type="ECO:0000256" key="1">
    <source>
        <dbReference type="ARBA" id="ARBA00004123"/>
    </source>
</evidence>
<name>A0AAI8Z759_9PEZI</name>
<dbReference type="AlphaFoldDB" id="A0AAI8Z759"/>
<dbReference type="CDD" id="cd12148">
    <property type="entry name" value="fungal_TF_MHR"/>
    <property type="match status" value="1"/>
</dbReference>
<keyword evidence="11" id="KW-1185">Reference proteome</keyword>
<keyword evidence="6" id="KW-0539">Nucleus</keyword>
<dbReference type="PANTHER" id="PTHR40626:SF11">
    <property type="entry name" value="ZINC FINGER PROTEIN YPR022C"/>
    <property type="match status" value="1"/>
</dbReference>
<dbReference type="PANTHER" id="PTHR40626">
    <property type="entry name" value="MIP31509P"/>
    <property type="match status" value="1"/>
</dbReference>
<accession>A0AAI8Z759</accession>
<dbReference type="PROSITE" id="PS00028">
    <property type="entry name" value="ZINC_FINGER_C2H2_1"/>
    <property type="match status" value="1"/>
</dbReference>
<dbReference type="InterPro" id="IPR007219">
    <property type="entry name" value="XnlR_reg_dom"/>
</dbReference>
<keyword evidence="4 7" id="KW-0863">Zinc-finger</keyword>
<dbReference type="GO" id="GO:0008270">
    <property type="term" value="F:zinc ion binding"/>
    <property type="evidence" value="ECO:0007669"/>
    <property type="project" value="UniProtKB-KW"/>
</dbReference>
<dbReference type="GO" id="GO:0000785">
    <property type="term" value="C:chromatin"/>
    <property type="evidence" value="ECO:0007669"/>
    <property type="project" value="TreeGrafter"/>
</dbReference>
<organism evidence="10 11">
    <name type="scientific">Lecanosticta acicola</name>
    <dbReference type="NCBI Taxonomy" id="111012"/>
    <lineage>
        <taxon>Eukaryota</taxon>
        <taxon>Fungi</taxon>
        <taxon>Dikarya</taxon>
        <taxon>Ascomycota</taxon>
        <taxon>Pezizomycotina</taxon>
        <taxon>Dothideomycetes</taxon>
        <taxon>Dothideomycetidae</taxon>
        <taxon>Mycosphaerellales</taxon>
        <taxon>Mycosphaerellaceae</taxon>
        <taxon>Lecanosticta</taxon>
    </lineage>
</organism>
<evidence type="ECO:0000313" key="10">
    <source>
        <dbReference type="EMBL" id="CAK4033647.1"/>
    </source>
</evidence>
<evidence type="ECO:0000256" key="2">
    <source>
        <dbReference type="ARBA" id="ARBA00022723"/>
    </source>
</evidence>
<evidence type="ECO:0000256" key="7">
    <source>
        <dbReference type="PROSITE-ProRule" id="PRU00042"/>
    </source>
</evidence>
<comment type="subcellular location">
    <subcellularLocation>
        <location evidence="1">Nucleus</location>
    </subcellularLocation>
</comment>
<keyword evidence="5" id="KW-0862">Zinc</keyword>
<evidence type="ECO:0000256" key="6">
    <source>
        <dbReference type="ARBA" id="ARBA00023242"/>
    </source>
</evidence>
<comment type="caution">
    <text evidence="10">The sequence shown here is derived from an EMBL/GenBank/DDBJ whole genome shotgun (WGS) entry which is preliminary data.</text>
</comment>
<evidence type="ECO:0000256" key="3">
    <source>
        <dbReference type="ARBA" id="ARBA00022737"/>
    </source>
</evidence>
<proteinExistence type="predicted"/>
<keyword evidence="2" id="KW-0479">Metal-binding</keyword>
<dbReference type="GO" id="GO:0000978">
    <property type="term" value="F:RNA polymerase II cis-regulatory region sequence-specific DNA binding"/>
    <property type="evidence" value="ECO:0007669"/>
    <property type="project" value="InterPro"/>
</dbReference>
<feature type="domain" description="C2H2-type" evidence="9">
    <location>
        <begin position="11"/>
        <end position="35"/>
    </location>
</feature>
<dbReference type="SMART" id="SM00355">
    <property type="entry name" value="ZnF_C2H2"/>
    <property type="match status" value="1"/>
</dbReference>
<dbReference type="EMBL" id="CAVMBE010000090">
    <property type="protein sequence ID" value="CAK4033647.1"/>
    <property type="molecule type" value="Genomic_DNA"/>
</dbReference>
<dbReference type="PROSITE" id="PS50157">
    <property type="entry name" value="ZINC_FINGER_C2H2_2"/>
    <property type="match status" value="1"/>
</dbReference>
<reference evidence="10" key="1">
    <citation type="submission" date="2023-11" db="EMBL/GenBank/DDBJ databases">
        <authorList>
            <person name="Alioto T."/>
            <person name="Alioto T."/>
            <person name="Gomez Garrido J."/>
        </authorList>
    </citation>
    <scope>NUCLEOTIDE SEQUENCE</scope>
</reference>
<dbReference type="Proteomes" id="UP001296104">
    <property type="component" value="Unassembled WGS sequence"/>
</dbReference>
<protein>
    <submittedName>
        <fullName evidence="10">Specific RNA polymerase II transcription factor</fullName>
    </submittedName>
</protein>
<evidence type="ECO:0000313" key="11">
    <source>
        <dbReference type="Proteomes" id="UP001296104"/>
    </source>
</evidence>
<dbReference type="GO" id="GO:0006351">
    <property type="term" value="P:DNA-templated transcription"/>
    <property type="evidence" value="ECO:0007669"/>
    <property type="project" value="InterPro"/>
</dbReference>
<gene>
    <name evidence="10" type="ORF">LECACI_7A008805</name>
</gene>
<sequence length="666" mass="73227">MSTLTPPFAPFACPQCSDVFTRRENLARHQRSRHSKTLGEAKKKPRKLHDQTGQSTASPERHQAETDGSPLGQVHNTIDPDFTNDVNSMQTEAQSATIIDPDIANGSDELLYPQPCPRASLYSRYDIPPRVAASDVAAYFAHFHAFMPVIHRPSFSLYTSQEMLVSVVIAIGSMYAPSKDRSATRQKSHRMWSDGIKSLRIHMQKTSVPFQEPWVLQGCVLHLVYGFYFADSNASNSSWSLLQALVRDLRSLGLMNEQLTLVANSVKPWAARVQGSAAWTLDDMSKCWTDFSSQEAFRLCVWALGMISQHVAATCNTRAIIPATELSWELPPSSDIWEAPTADEWLLTVQEQIQAGLLTLPGQPSRGPDISSLSSVTQALMTASPSVYLLNRLSACPFATICVLFNIEALTRDFTSAYYQMPPVLPDPSAYHALAPEQNRPINAAINAVLGISTHTKVNREQINRLLQLGCWSARLCLSEPDDLLISGIVDNAVTAGLATTAHLILGSTVATRRAVTSIRRRFGDDASITAWDDMLKSLSMMIEAKNSRGSQPPWMTVLEFRLVTVLWRTLRKAIGELESRNLHENGAGLHALSPAAVMSSLMIERTKQHFGEGREMPGYEDLRGFEAAFISSIGSVFDAVTTPVGEAASGILREICDLLVAGTTI</sequence>
<evidence type="ECO:0000256" key="8">
    <source>
        <dbReference type="SAM" id="MobiDB-lite"/>
    </source>
</evidence>
<dbReference type="GO" id="GO:0005634">
    <property type="term" value="C:nucleus"/>
    <property type="evidence" value="ECO:0007669"/>
    <property type="project" value="UniProtKB-SubCell"/>
</dbReference>
<dbReference type="Pfam" id="PF04082">
    <property type="entry name" value="Fungal_trans"/>
    <property type="match status" value="1"/>
</dbReference>
<dbReference type="InterPro" id="IPR013087">
    <property type="entry name" value="Znf_C2H2_type"/>
</dbReference>
<dbReference type="GO" id="GO:0000981">
    <property type="term" value="F:DNA-binding transcription factor activity, RNA polymerase II-specific"/>
    <property type="evidence" value="ECO:0007669"/>
    <property type="project" value="InterPro"/>
</dbReference>
<keyword evidence="3" id="KW-0677">Repeat</keyword>
<feature type="region of interest" description="Disordered" evidence="8">
    <location>
        <begin position="24"/>
        <end position="85"/>
    </location>
</feature>
<dbReference type="InterPro" id="IPR051059">
    <property type="entry name" value="VerF-like"/>
</dbReference>
<dbReference type="Gene3D" id="3.30.160.60">
    <property type="entry name" value="Classic Zinc Finger"/>
    <property type="match status" value="1"/>
</dbReference>
<evidence type="ECO:0000256" key="5">
    <source>
        <dbReference type="ARBA" id="ARBA00022833"/>
    </source>
</evidence>